<reference evidence="2" key="1">
    <citation type="journal article" date="2015" name="Nature">
        <title>rRNA introns, odd ribosomes, and small enigmatic genomes across a large radiation of phyla.</title>
        <authorList>
            <person name="Brown C.T."/>
            <person name="Hug L.A."/>
            <person name="Thomas B.C."/>
            <person name="Sharon I."/>
            <person name="Castelle C.J."/>
            <person name="Singh A."/>
            <person name="Wilkins M.J."/>
            <person name="Williams K.H."/>
            <person name="Banfield J.F."/>
        </authorList>
    </citation>
    <scope>NUCLEOTIDE SEQUENCE [LARGE SCALE GENOMIC DNA]</scope>
</reference>
<accession>A0A0G0XFL2</accession>
<feature type="compositionally biased region" description="Polar residues" evidence="1">
    <location>
        <begin position="1"/>
        <end position="12"/>
    </location>
</feature>
<protein>
    <recommendedName>
        <fullName evidence="4">Nmd3 N-terminal domain-containing protein</fullName>
    </recommendedName>
</protein>
<sequence length="192" mass="21939">MMSQYQNVSKNQAVRRGSMAPRRKRAPKDEQEFGLAGSGYIICSECKSVFFDKSWHHMMDEDKHFSAEKDKKIKFAVCPACEMLKTKTYEGEIIISLKSQVQPSSRAQVEGSPNFKNYILGAIKNSDEMAKERDPMDRVLWTEDNGNEIKVYTSENQLAVIIGKKLDSAFPGGKLKIEHSHGEDLIRVFWDR</sequence>
<dbReference type="EMBL" id="LCCD01000044">
    <property type="protein sequence ID" value="KKS23645.1"/>
    <property type="molecule type" value="Genomic_DNA"/>
</dbReference>
<evidence type="ECO:0000256" key="1">
    <source>
        <dbReference type="SAM" id="MobiDB-lite"/>
    </source>
</evidence>
<gene>
    <name evidence="2" type="ORF">UU83_C0044G0001</name>
</gene>
<dbReference type="AlphaFoldDB" id="A0A0G0XFL2"/>
<organism evidence="2 3">
    <name type="scientific">Candidatus Jorgensenbacteria bacterium GW2011_GWF2_41_8</name>
    <dbReference type="NCBI Taxonomy" id="1618667"/>
    <lineage>
        <taxon>Bacteria</taxon>
        <taxon>Candidatus Joergenseniibacteriota</taxon>
    </lineage>
</organism>
<proteinExistence type="predicted"/>
<name>A0A0G0XFL2_9BACT</name>
<evidence type="ECO:0008006" key="4">
    <source>
        <dbReference type="Google" id="ProtNLM"/>
    </source>
</evidence>
<comment type="caution">
    <text evidence="2">The sequence shown here is derived from an EMBL/GenBank/DDBJ whole genome shotgun (WGS) entry which is preliminary data.</text>
</comment>
<evidence type="ECO:0000313" key="2">
    <source>
        <dbReference type="EMBL" id="KKS23645.1"/>
    </source>
</evidence>
<evidence type="ECO:0000313" key="3">
    <source>
        <dbReference type="Proteomes" id="UP000033856"/>
    </source>
</evidence>
<dbReference type="Proteomes" id="UP000033856">
    <property type="component" value="Unassembled WGS sequence"/>
</dbReference>
<feature type="region of interest" description="Disordered" evidence="1">
    <location>
        <begin position="1"/>
        <end position="31"/>
    </location>
</feature>